<evidence type="ECO:0000313" key="3">
    <source>
        <dbReference type="Proteomes" id="UP000282876"/>
    </source>
</evidence>
<dbReference type="EMBL" id="RCSS01000758">
    <property type="protein sequence ID" value="RVD90832.1"/>
    <property type="molecule type" value="Genomic_DNA"/>
</dbReference>
<name>A0A437AI80_9MICR</name>
<dbReference type="Proteomes" id="UP000282876">
    <property type="component" value="Unassembled WGS sequence"/>
</dbReference>
<sequence length="282" mass="33798">MQRFSKKFDRNFFRAFELIKIILLAFFSLPISIYIFIQLIYCDYISLFVLALLISIFDCISLILCIFIKEYLIFFIILLIFTISSLFKFIFSLLFISLDYKNILISFFGNFTSIEENQRNILIFYINNLIFTTYFHLICLFLDFFAKLSTTILNNHILKWLEIINLVLLTFLFVFNLYFTRLNLFIYSFTLLILTFFPYIFLFESVNTRRMVDTILIYSFLLYLLIFLNFYGINGCKDEIQSESVYLLIKRIRSQEYCNNSYGELIINLIECLKNSFIGFSD</sequence>
<feature type="transmembrane region" description="Helical" evidence="1">
    <location>
        <begin position="122"/>
        <end position="145"/>
    </location>
</feature>
<reference evidence="2 3" key="1">
    <citation type="submission" date="2018-10" db="EMBL/GenBank/DDBJ databases">
        <title>Draft genome sequence of the microsporidian Tubulinosema ratisbonensis.</title>
        <authorList>
            <person name="Polonais V."/>
            <person name="Peyretaillade E."/>
            <person name="Niehus S."/>
            <person name="Wawrzyniak I."/>
            <person name="Franchet A."/>
            <person name="Gaspin C."/>
            <person name="Reichstadt M."/>
            <person name="Belser C."/>
            <person name="Labadie K."/>
            <person name="Delbac F."/>
            <person name="Ferrandon D."/>
        </authorList>
    </citation>
    <scope>NUCLEOTIDE SEQUENCE [LARGE SCALE GENOMIC DNA]</scope>
    <source>
        <strain evidence="2 3">Franzen</strain>
    </source>
</reference>
<gene>
    <name evidence="2" type="ORF">TUBRATIS_27360</name>
</gene>
<dbReference type="VEuPathDB" id="MicrosporidiaDB:TUBRATIS_27360"/>
<feature type="transmembrane region" description="Helical" evidence="1">
    <location>
        <begin position="47"/>
        <end position="68"/>
    </location>
</feature>
<organism evidence="2 3">
    <name type="scientific">Tubulinosema ratisbonensis</name>
    <dbReference type="NCBI Taxonomy" id="291195"/>
    <lineage>
        <taxon>Eukaryota</taxon>
        <taxon>Fungi</taxon>
        <taxon>Fungi incertae sedis</taxon>
        <taxon>Microsporidia</taxon>
        <taxon>Tubulinosematoidea</taxon>
        <taxon>Tubulinosematidae</taxon>
        <taxon>Tubulinosema</taxon>
    </lineage>
</organism>
<feature type="transmembrane region" description="Helical" evidence="1">
    <location>
        <begin position="157"/>
        <end position="178"/>
    </location>
</feature>
<protein>
    <submittedName>
        <fullName evidence="2">Uncharacterized protein</fullName>
    </submittedName>
</protein>
<feature type="transmembrane region" description="Helical" evidence="1">
    <location>
        <begin position="75"/>
        <end position="98"/>
    </location>
</feature>
<feature type="transmembrane region" description="Helical" evidence="1">
    <location>
        <begin position="184"/>
        <end position="203"/>
    </location>
</feature>
<keyword evidence="3" id="KW-1185">Reference proteome</keyword>
<dbReference type="AlphaFoldDB" id="A0A437AI80"/>
<feature type="transmembrane region" description="Helical" evidence="1">
    <location>
        <begin position="21"/>
        <end position="41"/>
    </location>
</feature>
<keyword evidence="1" id="KW-0472">Membrane</keyword>
<feature type="transmembrane region" description="Helical" evidence="1">
    <location>
        <begin position="215"/>
        <end position="233"/>
    </location>
</feature>
<keyword evidence="1" id="KW-0812">Transmembrane</keyword>
<comment type="caution">
    <text evidence="2">The sequence shown here is derived from an EMBL/GenBank/DDBJ whole genome shotgun (WGS) entry which is preliminary data.</text>
</comment>
<proteinExistence type="predicted"/>
<evidence type="ECO:0000256" key="1">
    <source>
        <dbReference type="SAM" id="Phobius"/>
    </source>
</evidence>
<evidence type="ECO:0000313" key="2">
    <source>
        <dbReference type="EMBL" id="RVD90832.1"/>
    </source>
</evidence>
<accession>A0A437AI80</accession>
<keyword evidence="1" id="KW-1133">Transmembrane helix</keyword>